<reference evidence="3 4" key="1">
    <citation type="journal article" date="2010" name="Stand. Genomic Sci.">
        <title>Complete genome sequence of Desulfarculus baarsii type strain (2st14).</title>
        <authorList>
            <person name="Sun H."/>
            <person name="Spring S."/>
            <person name="Lapidus A."/>
            <person name="Davenport K."/>
            <person name="Del Rio T.G."/>
            <person name="Tice H."/>
            <person name="Nolan M."/>
            <person name="Copeland A."/>
            <person name="Cheng J.F."/>
            <person name="Lucas S."/>
            <person name="Tapia R."/>
            <person name="Goodwin L."/>
            <person name="Pitluck S."/>
            <person name="Ivanova N."/>
            <person name="Pagani I."/>
            <person name="Mavromatis K."/>
            <person name="Ovchinnikova G."/>
            <person name="Pati A."/>
            <person name="Chen A."/>
            <person name="Palaniappan K."/>
            <person name="Hauser L."/>
            <person name="Chang Y.J."/>
            <person name="Jeffries C.D."/>
            <person name="Detter J.C."/>
            <person name="Han C."/>
            <person name="Rohde M."/>
            <person name="Brambilla E."/>
            <person name="Goker M."/>
            <person name="Woyke T."/>
            <person name="Bristow J."/>
            <person name="Eisen J.A."/>
            <person name="Markowitz V."/>
            <person name="Hugenholtz P."/>
            <person name="Kyrpides N.C."/>
            <person name="Klenk H.P."/>
            <person name="Land M."/>
        </authorList>
    </citation>
    <scope>NUCLEOTIDE SEQUENCE [LARGE SCALE GENOMIC DNA]</scope>
    <source>
        <strain evidence="4">ATCC 33931 / DSM 2075 / LMG 7858 / VKM B-1802 / 2st14</strain>
    </source>
</reference>
<evidence type="ECO:0000313" key="3">
    <source>
        <dbReference type="EMBL" id="ADK83769.1"/>
    </source>
</evidence>
<dbReference type="SUPFAM" id="SSF52172">
    <property type="entry name" value="CheY-like"/>
    <property type="match status" value="1"/>
</dbReference>
<feature type="modified residue" description="4-aspartylphosphate" evidence="1">
    <location>
        <position position="59"/>
    </location>
</feature>
<keyword evidence="1" id="KW-0597">Phosphoprotein</keyword>
<dbReference type="KEGG" id="dbr:Deba_0394"/>
<dbReference type="AlphaFoldDB" id="E1QDY3"/>
<organism evidence="3 4">
    <name type="scientific">Desulfarculus baarsii (strain ATCC 33931 / DSM 2075 / LMG 7858 / VKM B-1802 / 2st14)</name>
    <dbReference type="NCBI Taxonomy" id="644282"/>
    <lineage>
        <taxon>Bacteria</taxon>
        <taxon>Pseudomonadati</taxon>
        <taxon>Thermodesulfobacteriota</taxon>
        <taxon>Desulfarculia</taxon>
        <taxon>Desulfarculales</taxon>
        <taxon>Desulfarculaceae</taxon>
        <taxon>Desulfarculus</taxon>
    </lineage>
</organism>
<dbReference type="InterPro" id="IPR011006">
    <property type="entry name" value="CheY-like_superfamily"/>
</dbReference>
<dbReference type="CDD" id="cd00156">
    <property type="entry name" value="REC"/>
    <property type="match status" value="1"/>
</dbReference>
<dbReference type="EMBL" id="CP002085">
    <property type="protein sequence ID" value="ADK83769.1"/>
    <property type="molecule type" value="Genomic_DNA"/>
</dbReference>
<dbReference type="GO" id="GO:0000160">
    <property type="term" value="P:phosphorelay signal transduction system"/>
    <property type="evidence" value="ECO:0007669"/>
    <property type="project" value="InterPro"/>
</dbReference>
<keyword evidence="4" id="KW-1185">Reference proteome</keyword>
<dbReference type="Proteomes" id="UP000009047">
    <property type="component" value="Chromosome"/>
</dbReference>
<feature type="domain" description="Response regulatory" evidence="2">
    <location>
        <begin position="6"/>
        <end position="126"/>
    </location>
</feature>
<evidence type="ECO:0000313" key="4">
    <source>
        <dbReference type="Proteomes" id="UP000009047"/>
    </source>
</evidence>
<gene>
    <name evidence="3" type="ordered locus">Deba_0394</name>
</gene>
<dbReference type="eggNOG" id="COG2197">
    <property type="taxonomic scope" value="Bacteria"/>
</dbReference>
<protein>
    <submittedName>
        <fullName evidence="3">Response regulator receiver protein</fullName>
    </submittedName>
</protein>
<evidence type="ECO:0000259" key="2">
    <source>
        <dbReference type="PROSITE" id="PS50110"/>
    </source>
</evidence>
<dbReference type="PROSITE" id="PS50110">
    <property type="entry name" value="RESPONSE_REGULATORY"/>
    <property type="match status" value="1"/>
</dbReference>
<dbReference type="RefSeq" id="WP_013257225.1">
    <property type="nucleotide sequence ID" value="NC_014365.1"/>
</dbReference>
<accession>E1QDY3</accession>
<dbReference type="STRING" id="644282.Deba_0394"/>
<dbReference type="InterPro" id="IPR001789">
    <property type="entry name" value="Sig_transdc_resp-reg_receiver"/>
</dbReference>
<sequence length="152" mass="17045">MANGLDVIILDDERQIAEHLKDLTETFYSWGQVHAFSDALEARTFCFNRESSLAIFVLDMFLGGQTAFDFIEAVTIHYPMAAEDSVIITGHAGNDIVNMCMAAGVTHLLEKPIKPYAYQFAVRAIANKYLRFAKKLMHDPELAGDVARMALW</sequence>
<proteinExistence type="predicted"/>
<dbReference type="Gene3D" id="3.40.50.2300">
    <property type="match status" value="1"/>
</dbReference>
<evidence type="ECO:0000256" key="1">
    <source>
        <dbReference type="PROSITE-ProRule" id="PRU00169"/>
    </source>
</evidence>
<dbReference type="SMART" id="SM00448">
    <property type="entry name" value="REC"/>
    <property type="match status" value="1"/>
</dbReference>
<dbReference type="HOGENOM" id="CLU_1746656_0_0_7"/>
<dbReference type="OrthoDB" id="5418965at2"/>
<name>E1QDY3_DESB2</name>